<evidence type="ECO:0000256" key="1">
    <source>
        <dbReference type="SAM" id="MobiDB-lite"/>
    </source>
</evidence>
<evidence type="ECO:0008006" key="4">
    <source>
        <dbReference type="Google" id="ProtNLM"/>
    </source>
</evidence>
<organism evidence="2 3">
    <name type="scientific">Polystyrenella longa</name>
    <dbReference type="NCBI Taxonomy" id="2528007"/>
    <lineage>
        <taxon>Bacteria</taxon>
        <taxon>Pseudomonadati</taxon>
        <taxon>Planctomycetota</taxon>
        <taxon>Planctomycetia</taxon>
        <taxon>Planctomycetales</taxon>
        <taxon>Planctomycetaceae</taxon>
        <taxon>Polystyrenella</taxon>
    </lineage>
</organism>
<protein>
    <recommendedName>
        <fullName evidence="4">GAF domain-containing protein</fullName>
    </recommendedName>
</protein>
<dbReference type="AlphaFoldDB" id="A0A518CTY5"/>
<sequence length="326" mass="37907">MWVGILHFLFLTNPLAKIVRHKIAETVVPTIVGLYFLILDVWGDEFDFIKDNLEDHKKVFFILVSFTVALLFYRGVGDFLDSKRIDDMLKLFSSLFFSIENIIGVKKSRFSETIATLDSVDDTFERITHPKKQIKAIISQANRHFVEILQLKRDAFDFTIMRKNPITDDWYYLLSDKAWQHTEPSILLEQNSSAAHCLRTGEKLFLPDKKFAAKNGEYYLSERDKRNDCLGSVFCKSYNIKTPTGKEQFIVTITTYGVSLCGRHDRRVIDSVESMLGEFALRIELELILFSLKEWLRTQKEIQEAAKEAEKKARKEAKQRQNTKNV</sequence>
<dbReference type="KEGG" id="plon:Pla110_44540"/>
<feature type="compositionally biased region" description="Basic and acidic residues" evidence="1">
    <location>
        <begin position="307"/>
        <end position="319"/>
    </location>
</feature>
<evidence type="ECO:0000313" key="2">
    <source>
        <dbReference type="EMBL" id="QDU82693.1"/>
    </source>
</evidence>
<reference evidence="2 3" key="1">
    <citation type="submission" date="2019-02" db="EMBL/GenBank/DDBJ databases">
        <title>Deep-cultivation of Planctomycetes and their phenomic and genomic characterization uncovers novel biology.</title>
        <authorList>
            <person name="Wiegand S."/>
            <person name="Jogler M."/>
            <person name="Boedeker C."/>
            <person name="Pinto D."/>
            <person name="Vollmers J."/>
            <person name="Rivas-Marin E."/>
            <person name="Kohn T."/>
            <person name="Peeters S.H."/>
            <person name="Heuer A."/>
            <person name="Rast P."/>
            <person name="Oberbeckmann S."/>
            <person name="Bunk B."/>
            <person name="Jeske O."/>
            <person name="Meyerdierks A."/>
            <person name="Storesund J.E."/>
            <person name="Kallscheuer N."/>
            <person name="Luecker S."/>
            <person name="Lage O.M."/>
            <person name="Pohl T."/>
            <person name="Merkel B.J."/>
            <person name="Hornburger P."/>
            <person name="Mueller R.-W."/>
            <person name="Bruemmer F."/>
            <person name="Labrenz M."/>
            <person name="Spormann A.M."/>
            <person name="Op den Camp H."/>
            <person name="Overmann J."/>
            <person name="Amann R."/>
            <person name="Jetten M.S.M."/>
            <person name="Mascher T."/>
            <person name="Medema M.H."/>
            <person name="Devos D.P."/>
            <person name="Kaster A.-K."/>
            <person name="Ovreas L."/>
            <person name="Rohde M."/>
            <person name="Galperin M.Y."/>
            <person name="Jogler C."/>
        </authorList>
    </citation>
    <scope>NUCLEOTIDE SEQUENCE [LARGE SCALE GENOMIC DNA]</scope>
    <source>
        <strain evidence="2 3">Pla110</strain>
    </source>
</reference>
<accession>A0A518CTY5</accession>
<dbReference type="Proteomes" id="UP000317178">
    <property type="component" value="Chromosome"/>
</dbReference>
<feature type="region of interest" description="Disordered" evidence="1">
    <location>
        <begin position="307"/>
        <end position="326"/>
    </location>
</feature>
<keyword evidence="3" id="KW-1185">Reference proteome</keyword>
<proteinExistence type="predicted"/>
<dbReference type="EMBL" id="CP036281">
    <property type="protein sequence ID" value="QDU82693.1"/>
    <property type="molecule type" value="Genomic_DNA"/>
</dbReference>
<evidence type="ECO:0000313" key="3">
    <source>
        <dbReference type="Proteomes" id="UP000317178"/>
    </source>
</evidence>
<gene>
    <name evidence="2" type="ORF">Pla110_44540</name>
</gene>
<name>A0A518CTY5_9PLAN</name>